<gene>
    <name evidence="1" type="ORF">C2G38_2245874</name>
</gene>
<dbReference type="EMBL" id="QKWP01000547">
    <property type="protein sequence ID" value="RIB18301.1"/>
    <property type="molecule type" value="Genomic_DNA"/>
</dbReference>
<dbReference type="PROSITE" id="PS00018">
    <property type="entry name" value="EF_HAND_1"/>
    <property type="match status" value="1"/>
</dbReference>
<keyword evidence="2" id="KW-1185">Reference proteome</keyword>
<evidence type="ECO:0000313" key="1">
    <source>
        <dbReference type="EMBL" id="RIB18301.1"/>
    </source>
</evidence>
<dbReference type="Proteomes" id="UP000266673">
    <property type="component" value="Unassembled WGS sequence"/>
</dbReference>
<comment type="caution">
    <text evidence="1">The sequence shown here is derived from an EMBL/GenBank/DDBJ whole genome shotgun (WGS) entry which is preliminary data.</text>
</comment>
<dbReference type="AlphaFoldDB" id="A0A397V8Q9"/>
<name>A0A397V8Q9_9GLOM</name>
<sequence>MAVTVKNDLDSSRVINWNELYPLYKILNKHQQAEIEFILGIDDQTVKIGIKERALRTKFTASIQNYQDDKIKIEISVNEEIRNGSHNNGIENEIINPVKIYDNPEENIIEMRSAFDDDSVKFIPQEIIEIPCEMFDIIENAGNSKIYWL</sequence>
<dbReference type="InterPro" id="IPR018247">
    <property type="entry name" value="EF_Hand_1_Ca_BS"/>
</dbReference>
<evidence type="ECO:0000313" key="2">
    <source>
        <dbReference type="Proteomes" id="UP000266673"/>
    </source>
</evidence>
<proteinExistence type="predicted"/>
<protein>
    <submittedName>
        <fullName evidence="1">Uncharacterized protein</fullName>
    </submittedName>
</protein>
<reference evidence="1 2" key="1">
    <citation type="submission" date="2018-06" db="EMBL/GenBank/DDBJ databases">
        <title>Comparative genomics reveals the genomic features of Rhizophagus irregularis, R. cerebriforme, R. diaphanum and Gigaspora rosea, and their symbiotic lifestyle signature.</title>
        <authorList>
            <person name="Morin E."/>
            <person name="San Clemente H."/>
            <person name="Chen E.C.H."/>
            <person name="De La Providencia I."/>
            <person name="Hainaut M."/>
            <person name="Kuo A."/>
            <person name="Kohler A."/>
            <person name="Murat C."/>
            <person name="Tang N."/>
            <person name="Roy S."/>
            <person name="Loubradou J."/>
            <person name="Henrissat B."/>
            <person name="Grigoriev I.V."/>
            <person name="Corradi N."/>
            <person name="Roux C."/>
            <person name="Martin F.M."/>
        </authorList>
    </citation>
    <scope>NUCLEOTIDE SEQUENCE [LARGE SCALE GENOMIC DNA]</scope>
    <source>
        <strain evidence="1 2">DAOM 194757</strain>
    </source>
</reference>
<accession>A0A397V8Q9</accession>
<organism evidence="1 2">
    <name type="scientific">Gigaspora rosea</name>
    <dbReference type="NCBI Taxonomy" id="44941"/>
    <lineage>
        <taxon>Eukaryota</taxon>
        <taxon>Fungi</taxon>
        <taxon>Fungi incertae sedis</taxon>
        <taxon>Mucoromycota</taxon>
        <taxon>Glomeromycotina</taxon>
        <taxon>Glomeromycetes</taxon>
        <taxon>Diversisporales</taxon>
        <taxon>Gigasporaceae</taxon>
        <taxon>Gigaspora</taxon>
    </lineage>
</organism>